<dbReference type="GO" id="GO:0004725">
    <property type="term" value="F:protein tyrosine phosphatase activity"/>
    <property type="evidence" value="ECO:0007669"/>
    <property type="project" value="UniProtKB-UniRule"/>
</dbReference>
<evidence type="ECO:0000256" key="2">
    <source>
        <dbReference type="ARBA" id="ARBA00022801"/>
    </source>
</evidence>
<dbReference type="GO" id="GO:0030145">
    <property type="term" value="F:manganese ion binding"/>
    <property type="evidence" value="ECO:0007669"/>
    <property type="project" value="UniProtKB-UniRule"/>
</dbReference>
<dbReference type="PANTHER" id="PTHR39181">
    <property type="entry name" value="TYROSINE-PROTEIN PHOSPHATASE YWQE"/>
    <property type="match status" value="1"/>
</dbReference>
<gene>
    <name evidence="6" type="ORF">PaecuDRAFT_4087</name>
</gene>
<organism evidence="6 7">
    <name type="scientific">Paenibacillus curdlanolyticus YK9</name>
    <dbReference type="NCBI Taxonomy" id="717606"/>
    <lineage>
        <taxon>Bacteria</taxon>
        <taxon>Bacillati</taxon>
        <taxon>Bacillota</taxon>
        <taxon>Bacilli</taxon>
        <taxon>Bacillales</taxon>
        <taxon>Paenibacillaceae</taxon>
        <taxon>Paenibacillus</taxon>
    </lineage>
</organism>
<evidence type="ECO:0000313" key="7">
    <source>
        <dbReference type="Proteomes" id="UP000005387"/>
    </source>
</evidence>
<dbReference type="PANTHER" id="PTHR39181:SF1">
    <property type="entry name" value="TYROSINE-PROTEIN PHOSPHATASE YWQE"/>
    <property type="match status" value="1"/>
</dbReference>
<dbReference type="InterPro" id="IPR016667">
    <property type="entry name" value="Caps_polysacc_synth_CpsB/CapC"/>
</dbReference>
<dbReference type="RefSeq" id="WP_006040070.1">
    <property type="nucleotide sequence ID" value="NZ_AEDD01000012.1"/>
</dbReference>
<keyword evidence="2 5" id="KW-0378">Hydrolase</keyword>
<name>E0IEJ6_9BACL</name>
<evidence type="ECO:0000313" key="6">
    <source>
        <dbReference type="EMBL" id="EFM09084.1"/>
    </source>
</evidence>
<accession>E0IEJ6</accession>
<comment type="catalytic activity">
    <reaction evidence="4 5">
        <text>O-phospho-L-tyrosyl-[protein] + H2O = L-tyrosyl-[protein] + phosphate</text>
        <dbReference type="Rhea" id="RHEA:10684"/>
        <dbReference type="Rhea" id="RHEA-COMP:10136"/>
        <dbReference type="Rhea" id="RHEA-COMP:20101"/>
        <dbReference type="ChEBI" id="CHEBI:15377"/>
        <dbReference type="ChEBI" id="CHEBI:43474"/>
        <dbReference type="ChEBI" id="CHEBI:46858"/>
        <dbReference type="ChEBI" id="CHEBI:61978"/>
        <dbReference type="EC" id="3.1.3.48"/>
    </reaction>
</comment>
<sequence>MIDIHTHILPGIDDGASDWEESLALARAAVAGGITTVVATPHHADERYYNKAVDVVALTAQLNERLHEAGIPLSVRHGQEVRYHKELLDNLEQGELVTLAGSRYLLLELPSGSVPDGVPELIYELSLKGVIPVIAHPERNRELAGDTNKLLRLIELGALAQVTAHSLIGSFGKGIERAAWMMCRQGLIHLVSSDAHHCDRRSFRLEEAYEKVADKLGSRIATAYKRNAQLLVDDQPIPSLAVPVVDATGAWGKMKRLFGRGAAE</sequence>
<proteinExistence type="inferred from homology"/>
<dbReference type="STRING" id="717606.PaecuDRAFT_4087"/>
<dbReference type="EMBL" id="AEDD01000012">
    <property type="protein sequence ID" value="EFM09084.1"/>
    <property type="molecule type" value="Genomic_DNA"/>
</dbReference>
<comment type="similarity">
    <text evidence="1 5">Belongs to the metallo-dependent hydrolases superfamily. CpsB/CapC family.</text>
</comment>
<keyword evidence="7" id="KW-1185">Reference proteome</keyword>
<protein>
    <recommendedName>
        <fullName evidence="5">Tyrosine-protein phosphatase</fullName>
        <ecNumber evidence="5">3.1.3.48</ecNumber>
    </recommendedName>
</protein>
<dbReference type="Proteomes" id="UP000005387">
    <property type="component" value="Unassembled WGS sequence"/>
</dbReference>
<dbReference type="EC" id="3.1.3.48" evidence="5"/>
<reference evidence="6 7" key="1">
    <citation type="submission" date="2010-07" db="EMBL/GenBank/DDBJ databases">
        <title>The draft genome of Paenibacillus curdlanolyticus YK9.</title>
        <authorList>
            <consortium name="US DOE Joint Genome Institute (JGI-PGF)"/>
            <person name="Lucas S."/>
            <person name="Copeland A."/>
            <person name="Lapidus A."/>
            <person name="Cheng J.-F."/>
            <person name="Bruce D."/>
            <person name="Goodwin L."/>
            <person name="Pitluck S."/>
            <person name="Land M.L."/>
            <person name="Hauser L."/>
            <person name="Chang Y.-J."/>
            <person name="Jeffries C."/>
            <person name="Anderson I.J."/>
            <person name="Johnson E."/>
            <person name="Loganathan U."/>
            <person name="Mulhopadhyay B."/>
            <person name="Kyrpides N."/>
            <person name="Woyke T.J."/>
        </authorList>
    </citation>
    <scope>NUCLEOTIDE SEQUENCE [LARGE SCALE GENOMIC DNA]</scope>
    <source>
        <strain evidence="6 7">YK9</strain>
    </source>
</reference>
<dbReference type="PIRSF" id="PIRSF016557">
    <property type="entry name" value="Caps_synth_CpsB"/>
    <property type="match status" value="1"/>
</dbReference>
<keyword evidence="3 5" id="KW-0904">Protein phosphatase</keyword>
<dbReference type="SUPFAM" id="SSF89550">
    <property type="entry name" value="PHP domain-like"/>
    <property type="match status" value="1"/>
</dbReference>
<evidence type="ECO:0000256" key="4">
    <source>
        <dbReference type="ARBA" id="ARBA00051722"/>
    </source>
</evidence>
<evidence type="ECO:0000256" key="3">
    <source>
        <dbReference type="ARBA" id="ARBA00022912"/>
    </source>
</evidence>
<dbReference type="Pfam" id="PF19567">
    <property type="entry name" value="CpsB_CapC"/>
    <property type="match status" value="1"/>
</dbReference>
<dbReference type="AlphaFoldDB" id="E0IEJ6"/>
<evidence type="ECO:0000256" key="5">
    <source>
        <dbReference type="PIRNR" id="PIRNR016557"/>
    </source>
</evidence>
<dbReference type="InterPro" id="IPR016195">
    <property type="entry name" value="Pol/histidinol_Pase-like"/>
</dbReference>
<evidence type="ECO:0000256" key="1">
    <source>
        <dbReference type="ARBA" id="ARBA00005750"/>
    </source>
</evidence>
<dbReference type="Gene3D" id="3.20.20.140">
    <property type="entry name" value="Metal-dependent hydrolases"/>
    <property type="match status" value="1"/>
</dbReference>
<dbReference type="eggNOG" id="COG4464">
    <property type="taxonomic scope" value="Bacteria"/>
</dbReference>